<dbReference type="InterPro" id="IPR019670">
    <property type="entry name" value="DUF2523"/>
</dbReference>
<dbReference type="Proteomes" id="UP001058687">
    <property type="component" value="Chromosome 1"/>
</dbReference>
<dbReference type="AlphaFoldDB" id="A0AAE9SQ86"/>
<sequence>MANVGATALGYLEGIPTFFYDFFVWLEVWWIKAKLSASLYFVKISFLVAKTLLEEIGFVTLFVELFNKLPSEIRYWFTLYKVPQGFSLYVNCATTAMVMRMSR</sequence>
<reference evidence="1" key="1">
    <citation type="submission" date="2020-03" db="EMBL/GenBank/DDBJ databases">
        <title>Five strains of Vibrio campbellii isolated from Mariana Trench.</title>
        <authorList>
            <person name="Liang J."/>
            <person name="Zhang X.-H."/>
        </authorList>
    </citation>
    <scope>NUCLEOTIDE SEQUENCE</scope>
    <source>
        <strain evidence="1">LJC014</strain>
    </source>
</reference>
<protein>
    <submittedName>
        <fullName evidence="1">DUF2523 domain-containing protein</fullName>
    </submittedName>
</protein>
<dbReference type="Pfam" id="PF10734">
    <property type="entry name" value="DUF2523"/>
    <property type="match status" value="1"/>
</dbReference>
<proteinExistence type="predicted"/>
<evidence type="ECO:0000313" key="1">
    <source>
        <dbReference type="EMBL" id="UTZ28030.1"/>
    </source>
</evidence>
<name>A0AAE9SQ86_9VIBR</name>
<dbReference type="EMBL" id="CP050467">
    <property type="protein sequence ID" value="UTZ28030.1"/>
    <property type="molecule type" value="Genomic_DNA"/>
</dbReference>
<evidence type="ECO:0000313" key="2">
    <source>
        <dbReference type="Proteomes" id="UP001058687"/>
    </source>
</evidence>
<accession>A0AAE9SQ86</accession>
<gene>
    <name evidence="1" type="ORF">HB761_00095</name>
</gene>
<organism evidence="1 2">
    <name type="scientific">Vibrio campbellii</name>
    <dbReference type="NCBI Taxonomy" id="680"/>
    <lineage>
        <taxon>Bacteria</taxon>
        <taxon>Pseudomonadati</taxon>
        <taxon>Pseudomonadota</taxon>
        <taxon>Gammaproteobacteria</taxon>
        <taxon>Vibrionales</taxon>
        <taxon>Vibrionaceae</taxon>
        <taxon>Vibrio</taxon>
    </lineage>
</organism>